<organism evidence="1 2">
    <name type="scientific">Seminavis robusta</name>
    <dbReference type="NCBI Taxonomy" id="568900"/>
    <lineage>
        <taxon>Eukaryota</taxon>
        <taxon>Sar</taxon>
        <taxon>Stramenopiles</taxon>
        <taxon>Ochrophyta</taxon>
        <taxon>Bacillariophyta</taxon>
        <taxon>Bacillariophyceae</taxon>
        <taxon>Bacillariophycidae</taxon>
        <taxon>Naviculales</taxon>
        <taxon>Naviculaceae</taxon>
        <taxon>Seminavis</taxon>
    </lineage>
</organism>
<reference evidence="1" key="1">
    <citation type="submission" date="2020-06" db="EMBL/GenBank/DDBJ databases">
        <authorList>
            <consortium name="Plant Systems Biology data submission"/>
        </authorList>
    </citation>
    <scope>NUCLEOTIDE SEQUENCE</scope>
    <source>
        <strain evidence="1">D6</strain>
    </source>
</reference>
<dbReference type="Proteomes" id="UP001153069">
    <property type="component" value="Unassembled WGS sequence"/>
</dbReference>
<sequence length="135" mass="15167">MWSVLADLRGVQAESDAVMEYTVCGRPRDSVVGSMCLQRYSESPLFRLIVYGAEEGDIVACFCLPVDYAWGFSWKKVRSANATRAIKLECKFHSESIEALESFILRMPYGGEAELFVQGFLFAEQCVRDSLSSIE</sequence>
<accession>A0A9N8DW37</accession>
<dbReference type="EMBL" id="CAICTM010000323">
    <property type="protein sequence ID" value="CAB9507901.1"/>
    <property type="molecule type" value="Genomic_DNA"/>
</dbReference>
<name>A0A9N8DW37_9STRA</name>
<comment type="caution">
    <text evidence="1">The sequence shown here is derived from an EMBL/GenBank/DDBJ whole genome shotgun (WGS) entry which is preliminary data.</text>
</comment>
<keyword evidence="2" id="KW-1185">Reference proteome</keyword>
<evidence type="ECO:0000313" key="1">
    <source>
        <dbReference type="EMBL" id="CAB9507901.1"/>
    </source>
</evidence>
<gene>
    <name evidence="1" type="ORF">SEMRO_324_G117650.1</name>
</gene>
<dbReference type="AlphaFoldDB" id="A0A9N8DW37"/>
<evidence type="ECO:0000313" key="2">
    <source>
        <dbReference type="Proteomes" id="UP001153069"/>
    </source>
</evidence>
<proteinExistence type="predicted"/>
<protein>
    <submittedName>
        <fullName evidence="1">Uncharacterized protein</fullName>
    </submittedName>
</protein>